<accession>A0A8H6RXA0</accession>
<evidence type="ECO:0000313" key="2">
    <source>
        <dbReference type="Proteomes" id="UP000636479"/>
    </source>
</evidence>
<gene>
    <name evidence="1" type="ORF">MIND_01428800</name>
</gene>
<dbReference type="RefSeq" id="XP_037212940.1">
    <property type="nucleotide sequence ID" value="XM_037370669.1"/>
</dbReference>
<comment type="caution">
    <text evidence="1">The sequence shown here is derived from an EMBL/GenBank/DDBJ whole genome shotgun (WGS) entry which is preliminary data.</text>
</comment>
<keyword evidence="2" id="KW-1185">Reference proteome</keyword>
<dbReference type="OrthoDB" id="2872911at2759"/>
<reference evidence="1" key="1">
    <citation type="submission" date="2020-05" db="EMBL/GenBank/DDBJ databases">
        <title>Mycena genomes resolve the evolution of fungal bioluminescence.</title>
        <authorList>
            <person name="Tsai I.J."/>
        </authorList>
    </citation>
    <scope>NUCLEOTIDE SEQUENCE</scope>
    <source>
        <strain evidence="1">171206Taipei</strain>
    </source>
</reference>
<evidence type="ECO:0008006" key="3">
    <source>
        <dbReference type="Google" id="ProtNLM"/>
    </source>
</evidence>
<dbReference type="AlphaFoldDB" id="A0A8H6RXA0"/>
<name>A0A8H6RXA0_9AGAR</name>
<dbReference type="EMBL" id="JACAZF010000020">
    <property type="protein sequence ID" value="KAF7288621.1"/>
    <property type="molecule type" value="Genomic_DNA"/>
</dbReference>
<dbReference type="Proteomes" id="UP000636479">
    <property type="component" value="Unassembled WGS sequence"/>
</dbReference>
<protein>
    <recommendedName>
        <fullName evidence="3">F-box domain-containing protein</fullName>
    </recommendedName>
</protein>
<evidence type="ECO:0000313" key="1">
    <source>
        <dbReference type="EMBL" id="KAF7288621.1"/>
    </source>
</evidence>
<proteinExistence type="predicted"/>
<sequence length="419" mass="45367">MDLPPELIAAIVSDVGSTADLRACTLAARRFRFPCQQRLLGTLWLGDKGGGRKGYLEAAARFERWPHLAPLVRTLDLAVGRVPYRWAGVDGAEEAIAGLFARLACVTALTVFGDNDDWRNVTPILADALARWLAGRPPGAFRHVSFVFLWDIPRAVVHAVFRALAPHAQVNFEMATLDGAPSRELAPYMHTMPPFGLHVQAGPRVERTLAEPEFRPYVQGLRTLLVPVKHGPAVLDSMRLCEAAAGNLEHLQLLREAGGLDPDYADLVLPPCLPALTHLTLDVASLAAELRTGTRLAALLTGVVLPLLRPAVTPRLAAVTLRSPLASDRARELSLLVDSPGFLVHVLREEAAQACLRLIDDALASPGRRTARLALVFTMHPAGQSLARAAAHRQLILPELARSLQGVAREGRLDVVVDV</sequence>
<organism evidence="1 2">
    <name type="scientific">Mycena indigotica</name>
    <dbReference type="NCBI Taxonomy" id="2126181"/>
    <lineage>
        <taxon>Eukaryota</taxon>
        <taxon>Fungi</taxon>
        <taxon>Dikarya</taxon>
        <taxon>Basidiomycota</taxon>
        <taxon>Agaricomycotina</taxon>
        <taxon>Agaricomycetes</taxon>
        <taxon>Agaricomycetidae</taxon>
        <taxon>Agaricales</taxon>
        <taxon>Marasmiineae</taxon>
        <taxon>Mycenaceae</taxon>
        <taxon>Mycena</taxon>
    </lineage>
</organism>
<dbReference type="GeneID" id="59353185"/>